<dbReference type="InterPro" id="IPR001296">
    <property type="entry name" value="Glyco_trans_1"/>
</dbReference>
<dbReference type="EMBL" id="QEHR01000002">
    <property type="protein sequence ID" value="PVW16469.1"/>
    <property type="molecule type" value="Genomic_DNA"/>
</dbReference>
<dbReference type="CDD" id="cd03801">
    <property type="entry name" value="GT4_PimA-like"/>
    <property type="match status" value="1"/>
</dbReference>
<dbReference type="Gene3D" id="3.40.50.2000">
    <property type="entry name" value="Glycogen Phosphorylase B"/>
    <property type="match status" value="2"/>
</dbReference>
<dbReference type="PANTHER" id="PTHR46401:SF2">
    <property type="entry name" value="GLYCOSYLTRANSFERASE WBBK-RELATED"/>
    <property type="match status" value="1"/>
</dbReference>
<evidence type="ECO:0000313" key="4">
    <source>
        <dbReference type="EMBL" id="PVW16469.1"/>
    </source>
</evidence>
<comment type="caution">
    <text evidence="4">The sequence shown here is derived from an EMBL/GenBank/DDBJ whole genome shotgun (WGS) entry which is preliminary data.</text>
</comment>
<evidence type="ECO:0008006" key="6">
    <source>
        <dbReference type="Google" id="ProtNLM"/>
    </source>
</evidence>
<keyword evidence="1" id="KW-0808">Transferase</keyword>
<dbReference type="InterPro" id="IPR028098">
    <property type="entry name" value="Glyco_trans_4-like_N"/>
</dbReference>
<reference evidence="4 5" key="1">
    <citation type="submission" date="2018-04" db="EMBL/GenBank/DDBJ databases">
        <title>Marixanthomonas spongiae HN-E44 sp. nov., isolated from a marine sponge.</title>
        <authorList>
            <person name="Luo L."/>
            <person name="Zhuang L."/>
        </authorList>
    </citation>
    <scope>NUCLEOTIDE SEQUENCE [LARGE SCALE GENOMIC DNA]</scope>
    <source>
        <strain evidence="4 5">HN-E44</strain>
    </source>
</reference>
<keyword evidence="5" id="KW-1185">Reference proteome</keyword>
<gene>
    <name evidence="4" type="ORF">DDV96_04225</name>
</gene>
<dbReference type="RefSeq" id="WP_116693482.1">
    <property type="nucleotide sequence ID" value="NZ_QEHR01000002.1"/>
</dbReference>
<dbReference type="GO" id="GO:0016757">
    <property type="term" value="F:glycosyltransferase activity"/>
    <property type="evidence" value="ECO:0007669"/>
    <property type="project" value="InterPro"/>
</dbReference>
<evidence type="ECO:0000313" key="5">
    <source>
        <dbReference type="Proteomes" id="UP000245962"/>
    </source>
</evidence>
<evidence type="ECO:0000259" key="3">
    <source>
        <dbReference type="Pfam" id="PF13439"/>
    </source>
</evidence>
<dbReference type="AlphaFoldDB" id="A0A2U0I5V0"/>
<dbReference type="GO" id="GO:0009103">
    <property type="term" value="P:lipopolysaccharide biosynthetic process"/>
    <property type="evidence" value="ECO:0007669"/>
    <property type="project" value="TreeGrafter"/>
</dbReference>
<sequence>MKILFCFTYSKSFLSGFFFDLCKKLTASGKHVVVFSLKKRAEKKNVDGIPIIIERKGGHLHNYLTTYKIIKSTKPDIIISNFNYVYPALLCGTVAGTSKNIAWFHTESSHTKPGRLNVFIKKWLSKLADKVIVNSPRLQEDLISTFSMAKNKIHIVPFWTAISNDSLTDFNFDNSKVFKIGCPGRLVEGKNHEVLIDALVKIKSSSNLPFKLYIPGRGDKENKIKKYIVDKGLGQDVVFLGDLSIDKMPGFYTAMDLVVLPSLYEAFGFVFIETISLGVPVLVSNRFGALEFIKPSVAVNNFQFDPLNDRELAYKITQYMNGQGFKSTYFKKLYHDNFSRERTFNSFEHVLK</sequence>
<dbReference type="Proteomes" id="UP000245962">
    <property type="component" value="Unassembled WGS sequence"/>
</dbReference>
<dbReference type="Pfam" id="PF13439">
    <property type="entry name" value="Glyco_transf_4"/>
    <property type="match status" value="1"/>
</dbReference>
<evidence type="ECO:0000259" key="2">
    <source>
        <dbReference type="Pfam" id="PF00534"/>
    </source>
</evidence>
<dbReference type="Pfam" id="PF00534">
    <property type="entry name" value="Glycos_transf_1"/>
    <property type="match status" value="1"/>
</dbReference>
<feature type="domain" description="Glycosyltransferase subfamily 4-like N-terminal" evidence="3">
    <location>
        <begin position="19"/>
        <end position="157"/>
    </location>
</feature>
<dbReference type="PANTHER" id="PTHR46401">
    <property type="entry name" value="GLYCOSYLTRANSFERASE WBBK-RELATED"/>
    <property type="match status" value="1"/>
</dbReference>
<proteinExistence type="predicted"/>
<dbReference type="OrthoDB" id="9811239at2"/>
<feature type="domain" description="Glycosyl transferase family 1" evidence="2">
    <location>
        <begin position="174"/>
        <end position="323"/>
    </location>
</feature>
<protein>
    <recommendedName>
        <fullName evidence="6">Glycosyltransferase</fullName>
    </recommendedName>
</protein>
<organism evidence="4 5">
    <name type="scientific">Marixanthomonas spongiae</name>
    <dbReference type="NCBI Taxonomy" id="2174845"/>
    <lineage>
        <taxon>Bacteria</taxon>
        <taxon>Pseudomonadati</taxon>
        <taxon>Bacteroidota</taxon>
        <taxon>Flavobacteriia</taxon>
        <taxon>Flavobacteriales</taxon>
        <taxon>Flavobacteriaceae</taxon>
        <taxon>Marixanthomonas</taxon>
    </lineage>
</organism>
<evidence type="ECO:0000256" key="1">
    <source>
        <dbReference type="ARBA" id="ARBA00022679"/>
    </source>
</evidence>
<name>A0A2U0I5V0_9FLAO</name>
<dbReference type="SUPFAM" id="SSF53756">
    <property type="entry name" value="UDP-Glycosyltransferase/glycogen phosphorylase"/>
    <property type="match status" value="1"/>
</dbReference>
<accession>A0A2U0I5V0</accession>